<gene>
    <name evidence="9" type="ORF">G3569_06660</name>
</gene>
<keyword evidence="10" id="KW-1185">Reference proteome</keyword>
<comment type="similarity">
    <text evidence="7">Belongs to the PINc/VapC protein family.</text>
</comment>
<dbReference type="InterPro" id="IPR002716">
    <property type="entry name" value="PIN_dom"/>
</dbReference>
<dbReference type="InterPro" id="IPR029060">
    <property type="entry name" value="PIN-like_dom_sf"/>
</dbReference>
<proteinExistence type="inferred from homology"/>
<organism evidence="9 10">
    <name type="scientific">Fodinibius halophilus</name>
    <dbReference type="NCBI Taxonomy" id="1736908"/>
    <lineage>
        <taxon>Bacteria</taxon>
        <taxon>Pseudomonadati</taxon>
        <taxon>Balneolota</taxon>
        <taxon>Balneolia</taxon>
        <taxon>Balneolales</taxon>
        <taxon>Balneolaceae</taxon>
        <taxon>Fodinibius</taxon>
    </lineage>
</organism>
<accession>A0A6M1T209</accession>
<evidence type="ECO:0000256" key="1">
    <source>
        <dbReference type="ARBA" id="ARBA00001946"/>
    </source>
</evidence>
<evidence type="ECO:0000256" key="4">
    <source>
        <dbReference type="ARBA" id="ARBA00022723"/>
    </source>
</evidence>
<evidence type="ECO:0000256" key="2">
    <source>
        <dbReference type="ARBA" id="ARBA00022649"/>
    </source>
</evidence>
<dbReference type="PANTHER" id="PTHR33653">
    <property type="entry name" value="RIBONUCLEASE VAPC2"/>
    <property type="match status" value="1"/>
</dbReference>
<reference evidence="9 10" key="1">
    <citation type="submission" date="2020-02" db="EMBL/GenBank/DDBJ databases">
        <title>Aliifodinibius halophilus 2W32, complete genome.</title>
        <authorList>
            <person name="Li Y."/>
            <person name="Wu S."/>
        </authorList>
    </citation>
    <scope>NUCLEOTIDE SEQUENCE [LARGE SCALE GENOMIC DNA]</scope>
    <source>
        <strain evidence="9 10">2W32</strain>
    </source>
</reference>
<dbReference type="Gene3D" id="3.40.50.1010">
    <property type="entry name" value="5'-nuclease"/>
    <property type="match status" value="1"/>
</dbReference>
<dbReference type="Proteomes" id="UP000479132">
    <property type="component" value="Unassembled WGS sequence"/>
</dbReference>
<dbReference type="CDD" id="cd18741">
    <property type="entry name" value="PIN_VapC4-5_FitB-like"/>
    <property type="match status" value="1"/>
</dbReference>
<keyword evidence="2" id="KW-1277">Toxin-antitoxin system</keyword>
<dbReference type="Pfam" id="PF01850">
    <property type="entry name" value="PIN"/>
    <property type="match status" value="1"/>
</dbReference>
<evidence type="ECO:0000256" key="6">
    <source>
        <dbReference type="ARBA" id="ARBA00022842"/>
    </source>
</evidence>
<dbReference type="RefSeq" id="WP_165267349.1">
    <property type="nucleotide sequence ID" value="NZ_JAALLS010000007.1"/>
</dbReference>
<dbReference type="GO" id="GO:0004518">
    <property type="term" value="F:nuclease activity"/>
    <property type="evidence" value="ECO:0007669"/>
    <property type="project" value="UniProtKB-KW"/>
</dbReference>
<feature type="domain" description="PIN" evidence="8">
    <location>
        <begin position="6"/>
        <end position="115"/>
    </location>
</feature>
<keyword evidence="4" id="KW-0479">Metal-binding</keyword>
<evidence type="ECO:0000256" key="3">
    <source>
        <dbReference type="ARBA" id="ARBA00022722"/>
    </source>
</evidence>
<dbReference type="PANTHER" id="PTHR33653:SF1">
    <property type="entry name" value="RIBONUCLEASE VAPC2"/>
    <property type="match status" value="1"/>
</dbReference>
<sequence length="132" mass="15297">MADQFILVDTDILIDVSRGITQAIKTLEDLQQDHILSISVVTQMELMVGCENKKEFKQLENFLKRFKIMQLSVSISTKAVELFKEYRLSHGVLIADMLIASTSITHEIELISKNQKDYTFIEDLELRKYIKE</sequence>
<evidence type="ECO:0000259" key="8">
    <source>
        <dbReference type="Pfam" id="PF01850"/>
    </source>
</evidence>
<dbReference type="GO" id="GO:0016787">
    <property type="term" value="F:hydrolase activity"/>
    <property type="evidence" value="ECO:0007669"/>
    <property type="project" value="UniProtKB-KW"/>
</dbReference>
<dbReference type="InterPro" id="IPR050556">
    <property type="entry name" value="Type_II_TA_system_RNase"/>
</dbReference>
<evidence type="ECO:0000256" key="5">
    <source>
        <dbReference type="ARBA" id="ARBA00022801"/>
    </source>
</evidence>
<evidence type="ECO:0000313" key="9">
    <source>
        <dbReference type="EMBL" id="NGP88029.1"/>
    </source>
</evidence>
<keyword evidence="6" id="KW-0460">Magnesium</keyword>
<dbReference type="AlphaFoldDB" id="A0A6M1T209"/>
<comment type="caution">
    <text evidence="9">The sequence shown here is derived from an EMBL/GenBank/DDBJ whole genome shotgun (WGS) entry which is preliminary data.</text>
</comment>
<evidence type="ECO:0000256" key="7">
    <source>
        <dbReference type="ARBA" id="ARBA00038093"/>
    </source>
</evidence>
<comment type="cofactor">
    <cofactor evidence="1">
        <name>Mg(2+)</name>
        <dbReference type="ChEBI" id="CHEBI:18420"/>
    </cofactor>
</comment>
<keyword evidence="5" id="KW-0378">Hydrolase</keyword>
<dbReference type="GO" id="GO:0046872">
    <property type="term" value="F:metal ion binding"/>
    <property type="evidence" value="ECO:0007669"/>
    <property type="project" value="UniProtKB-KW"/>
</dbReference>
<evidence type="ECO:0000313" key="10">
    <source>
        <dbReference type="Proteomes" id="UP000479132"/>
    </source>
</evidence>
<name>A0A6M1T209_9BACT</name>
<dbReference type="EMBL" id="JAALLS010000007">
    <property type="protein sequence ID" value="NGP88029.1"/>
    <property type="molecule type" value="Genomic_DNA"/>
</dbReference>
<dbReference type="SUPFAM" id="SSF88723">
    <property type="entry name" value="PIN domain-like"/>
    <property type="match status" value="1"/>
</dbReference>
<keyword evidence="3" id="KW-0540">Nuclease</keyword>
<protein>
    <submittedName>
        <fullName evidence="9">Type II toxin-antitoxin system VapC family toxin</fullName>
    </submittedName>
</protein>